<dbReference type="InterPro" id="IPR011042">
    <property type="entry name" value="6-blade_b-propeller_TolB-like"/>
</dbReference>
<organism evidence="5 6">
    <name type="scientific">Algoriphagus namhaensis</name>
    <dbReference type="NCBI Taxonomy" id="915353"/>
    <lineage>
        <taxon>Bacteria</taxon>
        <taxon>Pseudomonadati</taxon>
        <taxon>Bacteroidota</taxon>
        <taxon>Cytophagia</taxon>
        <taxon>Cytophagales</taxon>
        <taxon>Cyclobacteriaceae</taxon>
        <taxon>Algoriphagus</taxon>
    </lineage>
</organism>
<evidence type="ECO:0000256" key="3">
    <source>
        <dbReference type="SAM" id="SignalP"/>
    </source>
</evidence>
<sequence>MKNSILISLLLLFAQLSLGQNTWTAEKVMEYRNITDTHISPDGKFVAYVVNEALMDEETSEYNSQIWVAATDGSMDVQYTRGDKSSSSPQFSPDGQQIAFLSSRADGKSQVFVMRLMGGEARQVSHVESGVSSFKWSPDGQKIAFIMSDPETEEEKKQKKGKSDVILVDQNYKYNHLYTLTFPEDPREETVTRQLTSGEFHVNGFDWSPDGSRIVFSFANNPTINENLLASDISIIPSDSGQVTPIVKRPGVDQNPVFSPDGNWIAFESTGGQPERVGLSDIYKVSANGGELIELQKSPDRNASIQAWSPDGNAILISESYKTSRVLLAIPSNKDQDLPEGDYMAYSESKLPIITAIEGASGAFSVSASGNSISFTYEDLNTPEEVFVAGLHGENATKVTRINADFNAPELGKTEIITWKSKDGLEIEGLLTYPVDYEEGKKYPIILQIHGGPAGVFSQTYTGAPSIYMTQFFAQEGFIVLRPNPRGSTGYGKQFRYANVMDWGFGDYEDLITGVDHVLDMGIADENNQFVMGWSYGGYMTSWIVSQTDRFNAASMGAGLPNLISMVSTTDIPDYIVVHAGDKEYWEDYEEYEKHSAIYYMQNVVTPTQVIHGANDLRVPLAQGQEFYNSLKRKGVDTEMIMYPRTPHGPREPKFLMDVSPRILTWFEKYME</sequence>
<evidence type="ECO:0000259" key="4">
    <source>
        <dbReference type="Pfam" id="PF00326"/>
    </source>
</evidence>
<dbReference type="RefSeq" id="WP_377904477.1">
    <property type="nucleotide sequence ID" value="NZ_JBHRZS010000006.1"/>
</dbReference>
<keyword evidence="3" id="KW-0732">Signal</keyword>
<protein>
    <submittedName>
        <fullName evidence="5">Prolyl oligopeptidase family serine peptidase</fullName>
    </submittedName>
</protein>
<dbReference type="EMBL" id="JBHRZS010000006">
    <property type="protein sequence ID" value="MFC3879756.1"/>
    <property type="molecule type" value="Genomic_DNA"/>
</dbReference>
<keyword evidence="1" id="KW-0378">Hydrolase</keyword>
<dbReference type="PANTHER" id="PTHR42776:SF27">
    <property type="entry name" value="DIPEPTIDYL PEPTIDASE FAMILY MEMBER 6"/>
    <property type="match status" value="1"/>
</dbReference>
<dbReference type="InterPro" id="IPR001375">
    <property type="entry name" value="Peptidase_S9_cat"/>
</dbReference>
<proteinExistence type="predicted"/>
<keyword evidence="6" id="KW-1185">Reference proteome</keyword>
<feature type="signal peptide" evidence="3">
    <location>
        <begin position="1"/>
        <end position="19"/>
    </location>
</feature>
<name>A0ABV8AS69_9BACT</name>
<dbReference type="Pfam" id="PF00326">
    <property type="entry name" value="Peptidase_S9"/>
    <property type="match status" value="1"/>
</dbReference>
<evidence type="ECO:0000256" key="1">
    <source>
        <dbReference type="ARBA" id="ARBA00022801"/>
    </source>
</evidence>
<dbReference type="Gene3D" id="3.40.50.1820">
    <property type="entry name" value="alpha/beta hydrolase"/>
    <property type="match status" value="1"/>
</dbReference>
<accession>A0ABV8AS69</accession>
<dbReference type="Gene3D" id="2.120.10.60">
    <property type="entry name" value="Tricorn protease N-terminal domain"/>
    <property type="match status" value="1"/>
</dbReference>
<feature type="domain" description="Peptidase S9 prolyl oligopeptidase catalytic" evidence="4">
    <location>
        <begin position="469"/>
        <end position="671"/>
    </location>
</feature>
<keyword evidence="2" id="KW-0645">Protease</keyword>
<evidence type="ECO:0000313" key="5">
    <source>
        <dbReference type="EMBL" id="MFC3879756.1"/>
    </source>
</evidence>
<dbReference type="Pfam" id="PF07676">
    <property type="entry name" value="PD40"/>
    <property type="match status" value="3"/>
</dbReference>
<dbReference type="Gene3D" id="2.120.10.30">
    <property type="entry name" value="TolB, C-terminal domain"/>
    <property type="match status" value="1"/>
</dbReference>
<evidence type="ECO:0000313" key="6">
    <source>
        <dbReference type="Proteomes" id="UP001595805"/>
    </source>
</evidence>
<keyword evidence="2" id="KW-0720">Serine protease</keyword>
<gene>
    <name evidence="5" type="ORF">ACFOSV_06195</name>
</gene>
<dbReference type="SUPFAM" id="SSF53474">
    <property type="entry name" value="alpha/beta-Hydrolases"/>
    <property type="match status" value="1"/>
</dbReference>
<evidence type="ECO:0000256" key="2">
    <source>
        <dbReference type="ARBA" id="ARBA00022825"/>
    </source>
</evidence>
<feature type="chain" id="PRO_5047420797" evidence="3">
    <location>
        <begin position="20"/>
        <end position="672"/>
    </location>
</feature>
<dbReference type="Proteomes" id="UP001595805">
    <property type="component" value="Unassembled WGS sequence"/>
</dbReference>
<comment type="caution">
    <text evidence="5">The sequence shown here is derived from an EMBL/GenBank/DDBJ whole genome shotgun (WGS) entry which is preliminary data.</text>
</comment>
<dbReference type="PANTHER" id="PTHR42776">
    <property type="entry name" value="SERINE PEPTIDASE S9 FAMILY MEMBER"/>
    <property type="match status" value="1"/>
</dbReference>
<dbReference type="InterPro" id="IPR011659">
    <property type="entry name" value="WD40"/>
</dbReference>
<reference evidence="6" key="1">
    <citation type="journal article" date="2019" name="Int. J. Syst. Evol. Microbiol.">
        <title>The Global Catalogue of Microorganisms (GCM) 10K type strain sequencing project: providing services to taxonomists for standard genome sequencing and annotation.</title>
        <authorList>
            <consortium name="The Broad Institute Genomics Platform"/>
            <consortium name="The Broad Institute Genome Sequencing Center for Infectious Disease"/>
            <person name="Wu L."/>
            <person name="Ma J."/>
        </authorList>
    </citation>
    <scope>NUCLEOTIDE SEQUENCE [LARGE SCALE GENOMIC DNA]</scope>
    <source>
        <strain evidence="6">CCUG 60523</strain>
    </source>
</reference>
<dbReference type="InterPro" id="IPR029058">
    <property type="entry name" value="AB_hydrolase_fold"/>
</dbReference>
<dbReference type="SUPFAM" id="SSF82171">
    <property type="entry name" value="DPP6 N-terminal domain-like"/>
    <property type="match status" value="1"/>
</dbReference>